<gene>
    <name evidence="5" type="ORF">M6B38_347180</name>
</gene>
<evidence type="ECO:0000313" key="5">
    <source>
        <dbReference type="EMBL" id="KAJ6831780.1"/>
    </source>
</evidence>
<feature type="repeat" description="PPR" evidence="3">
    <location>
        <begin position="182"/>
        <end position="216"/>
    </location>
</feature>
<feature type="repeat" description="PPR" evidence="3">
    <location>
        <begin position="252"/>
        <end position="286"/>
    </location>
</feature>
<dbReference type="Proteomes" id="UP001140949">
    <property type="component" value="Unassembled WGS sequence"/>
</dbReference>
<accession>A0AAX6GSJ7</accession>
<evidence type="ECO:0000256" key="3">
    <source>
        <dbReference type="PROSITE-ProRule" id="PRU00708"/>
    </source>
</evidence>
<dbReference type="PANTHER" id="PTHR47936">
    <property type="entry name" value="PPR_LONG DOMAIN-CONTAINING PROTEIN"/>
    <property type="match status" value="1"/>
</dbReference>
<feature type="repeat" description="PPR" evidence="3">
    <location>
        <begin position="287"/>
        <end position="321"/>
    </location>
</feature>
<reference evidence="5" key="1">
    <citation type="journal article" date="2023" name="GigaByte">
        <title>Genome assembly of the bearded iris, Iris pallida Lam.</title>
        <authorList>
            <person name="Bruccoleri R.E."/>
            <person name="Oakeley E.J."/>
            <person name="Faust A.M.E."/>
            <person name="Altorfer M."/>
            <person name="Dessus-Babus S."/>
            <person name="Burckhardt D."/>
            <person name="Oertli M."/>
            <person name="Naumann U."/>
            <person name="Petersen F."/>
            <person name="Wong J."/>
        </authorList>
    </citation>
    <scope>NUCLEOTIDE SEQUENCE</scope>
    <source>
        <strain evidence="5">GSM-AAB239-AS_SAM_17_03QT</strain>
    </source>
</reference>
<keyword evidence="2" id="KW-0677">Repeat</keyword>
<dbReference type="PANTHER" id="PTHR47936:SF5">
    <property type="entry name" value="PENTACOTRIPEPTIDE-REPEAT REGION OF PRORP DOMAIN-CONTAINING PROTEIN"/>
    <property type="match status" value="1"/>
</dbReference>
<dbReference type="InterPro" id="IPR002885">
    <property type="entry name" value="PPR_rpt"/>
</dbReference>
<dbReference type="EMBL" id="JANAVB010016597">
    <property type="protein sequence ID" value="KAJ6831780.1"/>
    <property type="molecule type" value="Genomic_DNA"/>
</dbReference>
<protein>
    <submittedName>
        <fullName evidence="5">Pentatricopeptide repeat-containing protein-like, mitochondrial</fullName>
    </submittedName>
</protein>
<evidence type="ECO:0000256" key="4">
    <source>
        <dbReference type="SAM" id="MobiDB-lite"/>
    </source>
</evidence>
<dbReference type="Pfam" id="PF13041">
    <property type="entry name" value="PPR_2"/>
    <property type="match status" value="2"/>
</dbReference>
<comment type="caution">
    <text evidence="5">The sequence shown here is derived from an EMBL/GenBank/DDBJ whole genome shotgun (WGS) entry which is preliminary data.</text>
</comment>
<evidence type="ECO:0000256" key="1">
    <source>
        <dbReference type="ARBA" id="ARBA00007626"/>
    </source>
</evidence>
<feature type="repeat" description="PPR" evidence="3">
    <location>
        <begin position="217"/>
        <end position="251"/>
    </location>
</feature>
<dbReference type="GO" id="GO:0010019">
    <property type="term" value="P:chloroplast-nucleus signaling pathway"/>
    <property type="evidence" value="ECO:0007669"/>
    <property type="project" value="TreeGrafter"/>
</dbReference>
<reference evidence="5" key="2">
    <citation type="submission" date="2023-04" db="EMBL/GenBank/DDBJ databases">
        <authorList>
            <person name="Bruccoleri R.E."/>
            <person name="Oakeley E.J."/>
            <person name="Faust A.-M."/>
            <person name="Dessus-Babus S."/>
            <person name="Altorfer M."/>
            <person name="Burckhardt D."/>
            <person name="Oertli M."/>
            <person name="Naumann U."/>
            <person name="Petersen F."/>
            <person name="Wong J."/>
        </authorList>
    </citation>
    <scope>NUCLEOTIDE SEQUENCE</scope>
    <source>
        <strain evidence="5">GSM-AAB239-AS_SAM_17_03QT</strain>
        <tissue evidence="5">Leaf</tissue>
    </source>
</reference>
<dbReference type="NCBIfam" id="TIGR00756">
    <property type="entry name" value="PPR"/>
    <property type="match status" value="3"/>
</dbReference>
<dbReference type="Gene3D" id="1.25.40.10">
    <property type="entry name" value="Tetratricopeptide repeat domain"/>
    <property type="match status" value="2"/>
</dbReference>
<feature type="compositionally biased region" description="Low complexity" evidence="4">
    <location>
        <begin position="8"/>
        <end position="26"/>
    </location>
</feature>
<dbReference type="GO" id="GO:0009507">
    <property type="term" value="C:chloroplast"/>
    <property type="evidence" value="ECO:0007669"/>
    <property type="project" value="TreeGrafter"/>
</dbReference>
<dbReference type="GO" id="GO:0031930">
    <property type="term" value="P:mitochondria-nucleus signaling pathway"/>
    <property type="evidence" value="ECO:0007669"/>
    <property type="project" value="TreeGrafter"/>
</dbReference>
<dbReference type="Pfam" id="PF01535">
    <property type="entry name" value="PPR"/>
    <property type="match status" value="1"/>
</dbReference>
<evidence type="ECO:0000256" key="2">
    <source>
        <dbReference type="ARBA" id="ARBA00022737"/>
    </source>
</evidence>
<comment type="similarity">
    <text evidence="1">Belongs to the PPR family. P subfamily.</text>
</comment>
<sequence>MLRRRRLLSTLFSPTPTPTPTTTTSPSPKPNPNHRSPHTKTLNETINDLFNERSLPKLVSLFKSSSSSYRFRCRHKIYSSAVARLAAAKRPSAVEEIIEHQKQFREDFRTEGFGVRLISLYGKAGMADQAERMFGDLPGLGSPRTVKSFNALLTAFADCGEFERLEAACRRLQDAEGDIRMNGISYNILIKSLCSRGKLDEAFETLDIMEKNGILPCLVSYNTLLNAFYGNNRFSDAENIWDRMKKENIKPDTMSFNTKLRGLVSAGKTLEAADLVGELKIHGLKPDTHSFTALIKGYLTDGNIEEAKKVYMDLTQNDCAPNKGTFAIMLPKLCDAGELDFALKLCNESMSRKRYADAEVVQRVVDELVKASRVEEAEKLVELGRANEFPKKKLKMPIQLQS</sequence>
<dbReference type="AlphaFoldDB" id="A0AAX6GSJ7"/>
<dbReference type="PROSITE" id="PS51375">
    <property type="entry name" value="PPR"/>
    <property type="match status" value="4"/>
</dbReference>
<dbReference type="Pfam" id="PF12854">
    <property type="entry name" value="PPR_1"/>
    <property type="match status" value="1"/>
</dbReference>
<organism evidence="5 6">
    <name type="scientific">Iris pallida</name>
    <name type="common">Sweet iris</name>
    <dbReference type="NCBI Taxonomy" id="29817"/>
    <lineage>
        <taxon>Eukaryota</taxon>
        <taxon>Viridiplantae</taxon>
        <taxon>Streptophyta</taxon>
        <taxon>Embryophyta</taxon>
        <taxon>Tracheophyta</taxon>
        <taxon>Spermatophyta</taxon>
        <taxon>Magnoliopsida</taxon>
        <taxon>Liliopsida</taxon>
        <taxon>Asparagales</taxon>
        <taxon>Iridaceae</taxon>
        <taxon>Iridoideae</taxon>
        <taxon>Irideae</taxon>
        <taxon>Iris</taxon>
    </lineage>
</organism>
<dbReference type="InterPro" id="IPR011990">
    <property type="entry name" value="TPR-like_helical_dom_sf"/>
</dbReference>
<proteinExistence type="inferred from homology"/>
<keyword evidence="6" id="KW-1185">Reference proteome</keyword>
<feature type="region of interest" description="Disordered" evidence="4">
    <location>
        <begin position="1"/>
        <end position="41"/>
    </location>
</feature>
<name>A0AAX6GSJ7_IRIPA</name>
<evidence type="ECO:0000313" key="6">
    <source>
        <dbReference type="Proteomes" id="UP001140949"/>
    </source>
</evidence>